<evidence type="ECO:0000313" key="5">
    <source>
        <dbReference type="EMBL" id="KAK7460857.1"/>
    </source>
</evidence>
<comment type="caution">
    <text evidence="5">The sequence shown here is derived from an EMBL/GenBank/DDBJ whole genome shotgun (WGS) entry which is preliminary data.</text>
</comment>
<dbReference type="PANTHER" id="PTHR28154:SF1">
    <property type="entry name" value="CELL WALL SYNTHESIS PROTEIN KNH1-RELATED"/>
    <property type="match status" value="1"/>
</dbReference>
<reference evidence="5 6" key="1">
    <citation type="submission" date="2024-01" db="EMBL/GenBank/DDBJ databases">
        <title>A draft genome for the cacao thread blight pathogen Marasmiellus scandens.</title>
        <authorList>
            <person name="Baruah I.K."/>
            <person name="Leung J."/>
            <person name="Bukari Y."/>
            <person name="Amoako-Attah I."/>
            <person name="Meinhardt L.W."/>
            <person name="Bailey B.A."/>
            <person name="Cohen S.P."/>
        </authorList>
    </citation>
    <scope>NUCLEOTIDE SEQUENCE [LARGE SCALE GENOMIC DNA]</scope>
    <source>
        <strain evidence="5 6">GH-19</strain>
    </source>
</reference>
<name>A0ABR1JIW3_9AGAR</name>
<keyword evidence="6" id="KW-1185">Reference proteome</keyword>
<feature type="region of interest" description="Disordered" evidence="2">
    <location>
        <begin position="187"/>
        <end position="230"/>
    </location>
</feature>
<feature type="compositionally biased region" description="Low complexity" evidence="2">
    <location>
        <begin position="187"/>
        <end position="225"/>
    </location>
</feature>
<protein>
    <recommendedName>
        <fullName evidence="4">Yeast cell wall synthesis Kre9/Knh1-like N-terminal domain-containing protein</fullName>
    </recommendedName>
</protein>
<sequence length="256" mass="26134">MYSIINYKALVLVFLALDVISVVQAALYILQPASGSVCHAGEECTIRWTDDGESPLLSAIGVVTVGLYTGEMQLVQSIPAANVAQAQSITFTPIPEAGPNSDAYYIALTSTSATVDGSPYVGYSPAFKLDGMSGSFDSPLDSATASIPIPSSLTDSAASQAGGVVTTRTIGTLSTELPSLSISLPPVSTSATKTTLSSTSGFTTSRPTSSGSSAQSASAGVASPSDTNSATHVRTGNIPLPIISFLSFCLFFLTVI</sequence>
<dbReference type="InterPro" id="IPR018466">
    <property type="entry name" value="Kre9/Knh1-like_N"/>
</dbReference>
<dbReference type="Pfam" id="PF10342">
    <property type="entry name" value="Kre9_KNH"/>
    <property type="match status" value="1"/>
</dbReference>
<feature type="signal peptide" evidence="3">
    <location>
        <begin position="1"/>
        <end position="25"/>
    </location>
</feature>
<keyword evidence="1 3" id="KW-0732">Signal</keyword>
<evidence type="ECO:0000256" key="1">
    <source>
        <dbReference type="ARBA" id="ARBA00022729"/>
    </source>
</evidence>
<dbReference type="InterPro" id="IPR045328">
    <property type="entry name" value="Kre9/Knh1"/>
</dbReference>
<evidence type="ECO:0000256" key="3">
    <source>
        <dbReference type="SAM" id="SignalP"/>
    </source>
</evidence>
<dbReference type="Proteomes" id="UP001498398">
    <property type="component" value="Unassembled WGS sequence"/>
</dbReference>
<dbReference type="EMBL" id="JBANRG010000014">
    <property type="protein sequence ID" value="KAK7460857.1"/>
    <property type="molecule type" value="Genomic_DNA"/>
</dbReference>
<dbReference type="PANTHER" id="PTHR28154">
    <property type="entry name" value="CELL WALL SYNTHESIS PROTEIN KNH1-RELATED"/>
    <property type="match status" value="1"/>
</dbReference>
<gene>
    <name evidence="5" type="ORF">VKT23_008788</name>
</gene>
<feature type="domain" description="Yeast cell wall synthesis Kre9/Knh1-like N-terminal" evidence="4">
    <location>
        <begin position="31"/>
        <end position="129"/>
    </location>
</feature>
<feature type="chain" id="PRO_5046420037" description="Yeast cell wall synthesis Kre9/Knh1-like N-terminal domain-containing protein" evidence="3">
    <location>
        <begin position="26"/>
        <end position="256"/>
    </location>
</feature>
<evidence type="ECO:0000313" key="6">
    <source>
        <dbReference type="Proteomes" id="UP001498398"/>
    </source>
</evidence>
<proteinExistence type="predicted"/>
<organism evidence="5 6">
    <name type="scientific">Marasmiellus scandens</name>
    <dbReference type="NCBI Taxonomy" id="2682957"/>
    <lineage>
        <taxon>Eukaryota</taxon>
        <taxon>Fungi</taxon>
        <taxon>Dikarya</taxon>
        <taxon>Basidiomycota</taxon>
        <taxon>Agaricomycotina</taxon>
        <taxon>Agaricomycetes</taxon>
        <taxon>Agaricomycetidae</taxon>
        <taxon>Agaricales</taxon>
        <taxon>Marasmiineae</taxon>
        <taxon>Omphalotaceae</taxon>
        <taxon>Marasmiellus</taxon>
    </lineage>
</organism>
<evidence type="ECO:0000256" key="2">
    <source>
        <dbReference type="SAM" id="MobiDB-lite"/>
    </source>
</evidence>
<accession>A0ABR1JIW3</accession>
<evidence type="ECO:0000259" key="4">
    <source>
        <dbReference type="Pfam" id="PF10342"/>
    </source>
</evidence>